<organism evidence="1 2">
    <name type="scientific">Gelidibacter pelagius</name>
    <dbReference type="NCBI Taxonomy" id="2819985"/>
    <lineage>
        <taxon>Bacteria</taxon>
        <taxon>Pseudomonadati</taxon>
        <taxon>Bacteroidota</taxon>
        <taxon>Flavobacteriia</taxon>
        <taxon>Flavobacteriales</taxon>
        <taxon>Flavobacteriaceae</taxon>
        <taxon>Gelidibacter</taxon>
    </lineage>
</organism>
<sequence length="192" mass="22326">MENTLKYLEEWRDLASQGNFKLAENLYYEKLFPEVISIFCDKYQSEFSESGVLISLLGFSPEPLILTARAVKPAHHYILTTEIREDILDRIHQHLDDDFELIIVDSPDFQSIYKSLKEILYKVNTTNITLDITGGKKSMVASAAIFGKDYRFRITYVDFEEYIKELRKPLPGSEILKTVYNPDVDQPEIFLK</sequence>
<accession>A0ABS3SMA5</accession>
<dbReference type="InterPro" id="IPR011335">
    <property type="entry name" value="Restrct_endonuc-II-like"/>
</dbReference>
<evidence type="ECO:0000313" key="2">
    <source>
        <dbReference type="Proteomes" id="UP000681315"/>
    </source>
</evidence>
<reference evidence="1 2" key="1">
    <citation type="submission" date="2021-03" db="EMBL/GenBank/DDBJ databases">
        <title>Gelidibacter sp. nov., isolated from costal sediment.</title>
        <authorList>
            <person name="Lun K.-Y."/>
        </authorList>
    </citation>
    <scope>NUCLEOTIDE SEQUENCE [LARGE SCALE GENOMIC DNA]</scope>
    <source>
        <strain evidence="1 2">DF109</strain>
    </source>
</reference>
<keyword evidence="2" id="KW-1185">Reference proteome</keyword>
<name>A0ABS3SMA5_9FLAO</name>
<dbReference type="EMBL" id="JAGEVG010000001">
    <property type="protein sequence ID" value="MBO3096824.1"/>
    <property type="molecule type" value="Genomic_DNA"/>
</dbReference>
<gene>
    <name evidence="1" type="ORF">J4051_00980</name>
</gene>
<dbReference type="RefSeq" id="WP_208231740.1">
    <property type="nucleotide sequence ID" value="NZ_JAGEVG010000001.1"/>
</dbReference>
<evidence type="ECO:0000313" key="1">
    <source>
        <dbReference type="EMBL" id="MBO3096824.1"/>
    </source>
</evidence>
<dbReference type="SUPFAM" id="SSF52980">
    <property type="entry name" value="Restriction endonuclease-like"/>
    <property type="match status" value="1"/>
</dbReference>
<dbReference type="Gene3D" id="3.40.50.10770">
    <property type="entry name" value="Hypothetical protein VC1899 like domain (Restriction endonuclease-like)"/>
    <property type="match status" value="1"/>
</dbReference>
<dbReference type="Proteomes" id="UP000681315">
    <property type="component" value="Unassembled WGS sequence"/>
</dbReference>
<comment type="caution">
    <text evidence="1">The sequence shown here is derived from an EMBL/GenBank/DDBJ whole genome shotgun (WGS) entry which is preliminary data.</text>
</comment>
<protein>
    <submittedName>
        <fullName evidence="1">DUF1887 family protein</fullName>
    </submittedName>
</protein>
<proteinExistence type="predicted"/>